<evidence type="ECO:0008006" key="5">
    <source>
        <dbReference type="Google" id="ProtNLM"/>
    </source>
</evidence>
<gene>
    <name evidence="3" type="ORF">IAC74_05365</name>
</gene>
<dbReference type="InterPro" id="IPR036259">
    <property type="entry name" value="MFS_trans_sf"/>
</dbReference>
<comment type="caution">
    <text evidence="3">The sequence shown here is derived from an EMBL/GenBank/DDBJ whole genome shotgun (WGS) entry which is preliminary data.</text>
</comment>
<dbReference type="SUPFAM" id="SSF103473">
    <property type="entry name" value="MFS general substrate transporter"/>
    <property type="match status" value="1"/>
</dbReference>
<feature type="transmembrane region" description="Helical" evidence="2">
    <location>
        <begin position="122"/>
        <end position="141"/>
    </location>
</feature>
<feature type="transmembrane region" description="Helical" evidence="2">
    <location>
        <begin position="299"/>
        <end position="318"/>
    </location>
</feature>
<sequence length="429" mass="46198">MSDYLKRMGTRIGALFSGGVLLREQKLFLAAVSLFFVAAGLSGIFVNTFLYSCASTSGELVSGIKSVAYYNLCLYASMAVFSVVIGITGKAAPSRILMIAGLCLYALVFVLLLFLGKACVNYIWALGFLNGMGTAFFQFNYGDAVTFATSGENRDYYLSIQGGINAITAAITPLIAGVLIDLAGGLNGFTVLFSVVLGVLAACLACCLCLTYSDGNKTNTHFGNVFVYSLRDKSMRYASLGELVSGLREGVMAFLVPVLLFVLSDSNSMVGLYACMLGVLQLTFSKWAEGRINGRNRAFVILLSCLLNAGIGFVFLSGVGYVPIFSYGAVTAGVQSFFAAATFFIFYDAAYKIPNSHYKNLEILTVRELYRNAGRSIGVFALLLVPQETAHMVYAMIGLGLSQIVAWGLFACAGIQIRKKERRFRNKAA</sequence>
<keyword evidence="2" id="KW-0812">Transmembrane</keyword>
<proteinExistence type="predicted"/>
<dbReference type="EMBL" id="DVOF01000155">
    <property type="protein sequence ID" value="HIV02984.1"/>
    <property type="molecule type" value="Genomic_DNA"/>
</dbReference>
<feature type="transmembrane region" description="Helical" evidence="2">
    <location>
        <begin position="69"/>
        <end position="89"/>
    </location>
</feature>
<evidence type="ECO:0000313" key="4">
    <source>
        <dbReference type="Proteomes" id="UP000886743"/>
    </source>
</evidence>
<comment type="subcellular location">
    <subcellularLocation>
        <location evidence="1">Cell membrane</location>
        <topology evidence="1">Multi-pass membrane protein</topology>
    </subcellularLocation>
</comment>
<feature type="transmembrane region" description="Helical" evidence="2">
    <location>
        <begin position="96"/>
        <end position="116"/>
    </location>
</feature>
<dbReference type="GO" id="GO:0022857">
    <property type="term" value="F:transmembrane transporter activity"/>
    <property type="evidence" value="ECO:0007669"/>
    <property type="project" value="InterPro"/>
</dbReference>
<feature type="transmembrane region" description="Helical" evidence="2">
    <location>
        <begin position="392"/>
        <end position="417"/>
    </location>
</feature>
<reference evidence="3" key="2">
    <citation type="journal article" date="2021" name="PeerJ">
        <title>Extensive microbial diversity within the chicken gut microbiome revealed by metagenomics and culture.</title>
        <authorList>
            <person name="Gilroy R."/>
            <person name="Ravi A."/>
            <person name="Getino M."/>
            <person name="Pursley I."/>
            <person name="Horton D.L."/>
            <person name="Alikhan N.F."/>
            <person name="Baker D."/>
            <person name="Gharbi K."/>
            <person name="Hall N."/>
            <person name="Watson M."/>
            <person name="Adriaenssens E.M."/>
            <person name="Foster-Nyarko E."/>
            <person name="Jarju S."/>
            <person name="Secka A."/>
            <person name="Antonio M."/>
            <person name="Oren A."/>
            <person name="Chaudhuri R.R."/>
            <person name="La Ragione R."/>
            <person name="Hildebrand F."/>
            <person name="Pallen M.J."/>
        </authorList>
    </citation>
    <scope>NUCLEOTIDE SEQUENCE</scope>
    <source>
        <strain evidence="3">4920</strain>
    </source>
</reference>
<dbReference type="Proteomes" id="UP000886743">
    <property type="component" value="Unassembled WGS sequence"/>
</dbReference>
<evidence type="ECO:0000256" key="1">
    <source>
        <dbReference type="ARBA" id="ARBA00004651"/>
    </source>
</evidence>
<dbReference type="Pfam" id="PF07690">
    <property type="entry name" value="MFS_1"/>
    <property type="match status" value="1"/>
</dbReference>
<dbReference type="Gene3D" id="1.20.1250.20">
    <property type="entry name" value="MFS general substrate transporter like domains"/>
    <property type="match status" value="1"/>
</dbReference>
<feature type="transmembrane region" description="Helical" evidence="2">
    <location>
        <begin position="189"/>
        <end position="212"/>
    </location>
</feature>
<organism evidence="3 4">
    <name type="scientific">Candidatus Aphodoplasma excrementigallinarum</name>
    <dbReference type="NCBI Taxonomy" id="2840673"/>
    <lineage>
        <taxon>Bacteria</taxon>
        <taxon>Bacillati</taxon>
        <taxon>Bacillota</taxon>
        <taxon>Clostridia</taxon>
        <taxon>Eubacteriales</taxon>
        <taxon>Candidatus Aphodoplasma</taxon>
    </lineage>
</organism>
<dbReference type="GO" id="GO:0005886">
    <property type="term" value="C:plasma membrane"/>
    <property type="evidence" value="ECO:0007669"/>
    <property type="project" value="UniProtKB-SubCell"/>
</dbReference>
<reference evidence="3" key="1">
    <citation type="submission" date="2020-10" db="EMBL/GenBank/DDBJ databases">
        <authorList>
            <person name="Gilroy R."/>
        </authorList>
    </citation>
    <scope>NUCLEOTIDE SEQUENCE</scope>
    <source>
        <strain evidence="3">4920</strain>
    </source>
</reference>
<accession>A0A9D1NGZ1</accession>
<protein>
    <recommendedName>
        <fullName evidence="5">MFS transporter</fullName>
    </recommendedName>
</protein>
<evidence type="ECO:0000313" key="3">
    <source>
        <dbReference type="EMBL" id="HIV02984.1"/>
    </source>
</evidence>
<dbReference type="InterPro" id="IPR011701">
    <property type="entry name" value="MFS"/>
</dbReference>
<keyword evidence="2" id="KW-1133">Transmembrane helix</keyword>
<name>A0A9D1NGZ1_9FIRM</name>
<evidence type="ECO:0000256" key="2">
    <source>
        <dbReference type="SAM" id="Phobius"/>
    </source>
</evidence>
<feature type="transmembrane region" description="Helical" evidence="2">
    <location>
        <begin position="162"/>
        <end position="183"/>
    </location>
</feature>
<feature type="transmembrane region" description="Helical" evidence="2">
    <location>
        <begin position="324"/>
        <end position="347"/>
    </location>
</feature>
<feature type="transmembrane region" description="Helical" evidence="2">
    <location>
        <begin position="27"/>
        <end position="49"/>
    </location>
</feature>
<keyword evidence="2" id="KW-0472">Membrane</keyword>
<feature type="transmembrane region" description="Helical" evidence="2">
    <location>
        <begin position="269"/>
        <end position="287"/>
    </location>
</feature>
<dbReference type="AlphaFoldDB" id="A0A9D1NGZ1"/>